<dbReference type="InterPro" id="IPR017451">
    <property type="entry name" value="F-box-assoc_interact_dom"/>
</dbReference>
<gene>
    <name evidence="4" type="primary">LOC105178752</name>
</gene>
<evidence type="ECO:0000256" key="1">
    <source>
        <dbReference type="SAM" id="MobiDB-lite"/>
    </source>
</evidence>
<feature type="domain" description="F-box" evidence="2">
    <location>
        <begin position="26"/>
        <end position="73"/>
    </location>
</feature>
<dbReference type="AlphaFoldDB" id="A0A6I9UPU0"/>
<accession>A0A6I9UPU0</accession>
<dbReference type="PANTHER" id="PTHR31672">
    <property type="entry name" value="BNACNNG10540D PROTEIN"/>
    <property type="match status" value="1"/>
</dbReference>
<evidence type="ECO:0000313" key="4">
    <source>
        <dbReference type="RefSeq" id="XP_011100591.1"/>
    </source>
</evidence>
<feature type="region of interest" description="Disordered" evidence="1">
    <location>
        <begin position="1"/>
        <end position="25"/>
    </location>
</feature>
<evidence type="ECO:0000313" key="3">
    <source>
        <dbReference type="Proteomes" id="UP000504604"/>
    </source>
</evidence>
<dbReference type="RefSeq" id="XP_011100591.1">
    <property type="nucleotide sequence ID" value="XM_011102289.2"/>
</dbReference>
<dbReference type="GeneID" id="105178752"/>
<dbReference type="InterPro" id="IPR036047">
    <property type="entry name" value="F-box-like_dom_sf"/>
</dbReference>
<dbReference type="SUPFAM" id="SSF81383">
    <property type="entry name" value="F-box domain"/>
    <property type="match status" value="1"/>
</dbReference>
<dbReference type="Proteomes" id="UP000504604">
    <property type="component" value="Linkage group LG16"/>
</dbReference>
<dbReference type="OrthoDB" id="1726239at2759"/>
<dbReference type="Gene3D" id="1.20.1280.50">
    <property type="match status" value="1"/>
</dbReference>
<dbReference type="Pfam" id="PF08268">
    <property type="entry name" value="FBA_3"/>
    <property type="match status" value="1"/>
</dbReference>
<dbReference type="NCBIfam" id="TIGR01640">
    <property type="entry name" value="F_box_assoc_1"/>
    <property type="match status" value="1"/>
</dbReference>
<dbReference type="Pfam" id="PF12937">
    <property type="entry name" value="F-box-like"/>
    <property type="match status" value="1"/>
</dbReference>
<dbReference type="FunCoup" id="A0A6I9UPU0">
    <property type="interactions" value="441"/>
</dbReference>
<dbReference type="InParanoid" id="A0A6I9UPU0"/>
<dbReference type="PROSITE" id="PS50181">
    <property type="entry name" value="FBOX"/>
    <property type="match status" value="1"/>
</dbReference>
<keyword evidence="3" id="KW-1185">Reference proteome</keyword>
<organism evidence="3 4">
    <name type="scientific">Sesamum indicum</name>
    <name type="common">Oriental sesame</name>
    <name type="synonym">Sesamum orientale</name>
    <dbReference type="NCBI Taxonomy" id="4182"/>
    <lineage>
        <taxon>Eukaryota</taxon>
        <taxon>Viridiplantae</taxon>
        <taxon>Streptophyta</taxon>
        <taxon>Embryophyta</taxon>
        <taxon>Tracheophyta</taxon>
        <taxon>Spermatophyta</taxon>
        <taxon>Magnoliopsida</taxon>
        <taxon>eudicotyledons</taxon>
        <taxon>Gunneridae</taxon>
        <taxon>Pentapetalae</taxon>
        <taxon>asterids</taxon>
        <taxon>lamiids</taxon>
        <taxon>Lamiales</taxon>
        <taxon>Pedaliaceae</taxon>
        <taxon>Sesamum</taxon>
    </lineage>
</organism>
<reference evidence="4" key="1">
    <citation type="submission" date="2025-08" db="UniProtKB">
        <authorList>
            <consortium name="RefSeq"/>
        </authorList>
    </citation>
    <scope>IDENTIFICATION</scope>
</reference>
<dbReference type="Gramene" id="SIN_1003806.t">
    <property type="protein sequence ID" value="SIN_1003806.t.cds1"/>
    <property type="gene ID" value="SIN_1003806"/>
</dbReference>
<evidence type="ECO:0000259" key="2">
    <source>
        <dbReference type="PROSITE" id="PS50181"/>
    </source>
</evidence>
<dbReference type="PANTHER" id="PTHR31672:SF13">
    <property type="entry name" value="F-BOX PROTEIN CPR30-LIKE"/>
    <property type="match status" value="1"/>
</dbReference>
<dbReference type="SMART" id="SM00256">
    <property type="entry name" value="FBOX"/>
    <property type="match status" value="1"/>
</dbReference>
<sequence length="421" mass="47767">MESRNQTQIKKTKHHNDTDEGDPSTANSFAQLPYEIVIDILSRLPITSLIRLSFACRSFNSLSHDPNLVNLHLSRSSMNESSCLIFHSDYPIRNQLHFLQLSDERLRRIDTPFAVSMPEFSILGSCNGLLCLINTLFQESISLYNPFTRAYLELPKNYHLQDQVIVYGFGFHPVTNDYKVIKIAYHTVSFYRRMARNFRGFKTHQTRQESEVWVYSLSRNVWENKGTVPYRLEKWSSPGILVSGRLHWVSLWGKFNGRLSRAIVAYDVADDSFHLITNPGSVSGPFGRWAGCNLAALDGRLCAAVPLPPGHGALDIWVLKEYGVSESWVKEYSVGVYYPVSMISPELERSLGVWRNMVGKKSVRVLCVFRNGEVVLEYRGGGLVAYDPENGSFRELVFDGMPRIYQTTLHVGSLQSAASPL</sequence>
<protein>
    <submittedName>
        <fullName evidence="4">F-box protein At3g07870</fullName>
    </submittedName>
</protein>
<dbReference type="KEGG" id="sind:105178752"/>
<proteinExistence type="predicted"/>
<dbReference type="InterPro" id="IPR013187">
    <property type="entry name" value="F-box-assoc_dom_typ3"/>
</dbReference>
<name>A0A6I9UPU0_SESIN</name>
<dbReference type="InterPro" id="IPR050796">
    <property type="entry name" value="SCF_F-box_component"/>
</dbReference>
<dbReference type="InterPro" id="IPR001810">
    <property type="entry name" value="F-box_dom"/>
</dbReference>